<dbReference type="InterPro" id="IPR025110">
    <property type="entry name" value="AMP-bd_C"/>
</dbReference>
<evidence type="ECO:0000259" key="1">
    <source>
        <dbReference type="Pfam" id="PF00501"/>
    </source>
</evidence>
<proteinExistence type="predicted"/>
<feature type="domain" description="AMP-binding enzyme C-terminal" evidence="2">
    <location>
        <begin position="483"/>
        <end position="584"/>
    </location>
</feature>
<name>A0A1Y2HII6_9FUNG</name>
<protein>
    <submittedName>
        <fullName evidence="3">Uncharacterized protein</fullName>
    </submittedName>
</protein>
<dbReference type="InterPro" id="IPR042099">
    <property type="entry name" value="ANL_N_sf"/>
</dbReference>
<dbReference type="OrthoDB" id="69964at2759"/>
<dbReference type="STRING" id="765915.A0A1Y2HII6"/>
<dbReference type="Gene3D" id="3.30.300.30">
    <property type="match status" value="1"/>
</dbReference>
<dbReference type="GO" id="GO:0005829">
    <property type="term" value="C:cytosol"/>
    <property type="evidence" value="ECO:0007669"/>
    <property type="project" value="TreeGrafter"/>
</dbReference>
<feature type="domain" description="AMP-dependent synthetase/ligase" evidence="1">
    <location>
        <begin position="213"/>
        <end position="432"/>
    </location>
</feature>
<dbReference type="InterPro" id="IPR045851">
    <property type="entry name" value="AMP-bd_C_sf"/>
</dbReference>
<dbReference type="EMBL" id="MCFL01000041">
    <property type="protein sequence ID" value="ORZ32882.1"/>
    <property type="molecule type" value="Genomic_DNA"/>
</dbReference>
<dbReference type="Proteomes" id="UP000193411">
    <property type="component" value="Unassembled WGS sequence"/>
</dbReference>
<dbReference type="Gene3D" id="3.40.50.12780">
    <property type="entry name" value="N-terminal domain of ligase-like"/>
    <property type="match status" value="1"/>
</dbReference>
<gene>
    <name evidence="3" type="ORF">BCR44DRAFT_1226866</name>
</gene>
<comment type="caution">
    <text evidence="3">The sequence shown here is derived from an EMBL/GenBank/DDBJ whole genome shotgun (WGS) entry which is preliminary data.</text>
</comment>
<dbReference type="Pfam" id="PF00501">
    <property type="entry name" value="AMP-binding"/>
    <property type="match status" value="2"/>
</dbReference>
<feature type="domain" description="AMP-dependent synthetase/ligase" evidence="1">
    <location>
        <begin position="26"/>
        <end position="136"/>
    </location>
</feature>
<evidence type="ECO:0000259" key="2">
    <source>
        <dbReference type="Pfam" id="PF23024"/>
    </source>
</evidence>
<dbReference type="InterPro" id="IPR000873">
    <property type="entry name" value="AMP-dep_synth/lig_dom"/>
</dbReference>
<dbReference type="SUPFAM" id="SSF56801">
    <property type="entry name" value="Acetyl-CoA synthetase-like"/>
    <property type="match status" value="1"/>
</dbReference>
<evidence type="ECO:0000313" key="3">
    <source>
        <dbReference type="EMBL" id="ORZ32882.1"/>
    </source>
</evidence>
<organism evidence="3 4">
    <name type="scientific">Catenaria anguillulae PL171</name>
    <dbReference type="NCBI Taxonomy" id="765915"/>
    <lineage>
        <taxon>Eukaryota</taxon>
        <taxon>Fungi</taxon>
        <taxon>Fungi incertae sedis</taxon>
        <taxon>Blastocladiomycota</taxon>
        <taxon>Blastocladiomycetes</taxon>
        <taxon>Blastocladiales</taxon>
        <taxon>Catenariaceae</taxon>
        <taxon>Catenaria</taxon>
    </lineage>
</organism>
<sequence>MHFTAAPRPPSDPQSRFRCISDIIVHRAEKSPDKDAFVLLGMDGASKSYTWKKLANKISALASQMSKKGIRAGDHCILVFTHSLSAVIALHACLYTGIIPVPHHLIDILRLEEDAPSLLSLVAQTNAQAILCDELAEDALRSKPFVSICKRYLSGASKSQYAPLPTIHNVEGARSTKQLGQDGLALDPKFLLNESVPAMITVNYDASCNRTCVIVNHSKLLLHVQSLVNRLGLTHSTPILSSVRTHSSLGLYLTMAGIVAGSTTVLLPPQLFSQSPDLLLQSISQYSIKCAYMTLPMLDYLHEHYPMEQAQVQSTLGSLPALIVAHEHEHMTPYPLALPNARPTLGCSGNMILSLGSSAPTILTLDRTALRFGFIRPVAPSPEKGSDQVTFVSAGECLPGSALAIVDPTNKSLQPSNKVGEICVASTFNVDGFLNQTNDNFVSIPGQGNTFLSTGLLGFMHGGQLFCLGPLASILQLHPRLIFAPDVEEAINSCSPSIDDCVVFSVPSDTASTKPLIIVVIELTPDGLPFLSAIPTLCLVLHESFELIVDKVLFLEPGMLARSRLMEKQRERIRKAFITGSLPSIFTFQMT</sequence>
<evidence type="ECO:0000313" key="4">
    <source>
        <dbReference type="Proteomes" id="UP000193411"/>
    </source>
</evidence>
<accession>A0A1Y2HII6</accession>
<dbReference type="Gene3D" id="3.40.50.980">
    <property type="match status" value="1"/>
</dbReference>
<dbReference type="AlphaFoldDB" id="A0A1Y2HII6"/>
<keyword evidence="4" id="KW-1185">Reference proteome</keyword>
<reference evidence="3 4" key="1">
    <citation type="submission" date="2016-07" db="EMBL/GenBank/DDBJ databases">
        <title>Pervasive Adenine N6-methylation of Active Genes in Fungi.</title>
        <authorList>
            <consortium name="DOE Joint Genome Institute"/>
            <person name="Mondo S.J."/>
            <person name="Dannebaum R.O."/>
            <person name="Kuo R.C."/>
            <person name="Labutti K."/>
            <person name="Haridas S."/>
            <person name="Kuo A."/>
            <person name="Salamov A."/>
            <person name="Ahrendt S.R."/>
            <person name="Lipzen A."/>
            <person name="Sullivan W."/>
            <person name="Andreopoulos W.B."/>
            <person name="Clum A."/>
            <person name="Lindquist E."/>
            <person name="Daum C."/>
            <person name="Ramamoorthy G.K."/>
            <person name="Gryganskyi A."/>
            <person name="Culley D."/>
            <person name="Magnuson J.K."/>
            <person name="James T.Y."/>
            <person name="O'Malley M.A."/>
            <person name="Stajich J.E."/>
            <person name="Spatafora J.W."/>
            <person name="Visel A."/>
            <person name="Grigoriev I.V."/>
        </authorList>
    </citation>
    <scope>NUCLEOTIDE SEQUENCE [LARGE SCALE GENOMIC DNA]</scope>
    <source>
        <strain evidence="3 4">PL171</strain>
    </source>
</reference>
<dbReference type="PANTHER" id="PTHR22754">
    <property type="entry name" value="DISCO-INTERACTING PROTEIN 2 DIP2 -RELATED"/>
    <property type="match status" value="1"/>
</dbReference>
<dbReference type="PANTHER" id="PTHR22754:SF32">
    <property type="entry name" value="DISCO-INTERACTING PROTEIN 2"/>
    <property type="match status" value="1"/>
</dbReference>
<dbReference type="Pfam" id="PF23024">
    <property type="entry name" value="AMP-dom_DIP2-like"/>
    <property type="match status" value="1"/>
</dbReference>